<evidence type="ECO:0000256" key="1">
    <source>
        <dbReference type="SAM" id="Phobius"/>
    </source>
</evidence>
<protein>
    <submittedName>
        <fullName evidence="2">Uncharacterized protein</fullName>
    </submittedName>
</protein>
<evidence type="ECO:0000313" key="3">
    <source>
        <dbReference type="Proteomes" id="UP001586593"/>
    </source>
</evidence>
<feature type="transmembrane region" description="Helical" evidence="1">
    <location>
        <begin position="33"/>
        <end position="52"/>
    </location>
</feature>
<reference evidence="2 3" key="1">
    <citation type="journal article" date="2024" name="Commun. Biol.">
        <title>Comparative genomic analysis of thermophilic fungi reveals convergent evolutionary adaptations and gene losses.</title>
        <authorList>
            <person name="Steindorff A.S."/>
            <person name="Aguilar-Pontes M.V."/>
            <person name="Robinson A.J."/>
            <person name="Andreopoulos B."/>
            <person name="LaButti K."/>
            <person name="Kuo A."/>
            <person name="Mondo S."/>
            <person name="Riley R."/>
            <person name="Otillar R."/>
            <person name="Haridas S."/>
            <person name="Lipzen A."/>
            <person name="Grimwood J."/>
            <person name="Schmutz J."/>
            <person name="Clum A."/>
            <person name="Reid I.D."/>
            <person name="Moisan M.C."/>
            <person name="Butler G."/>
            <person name="Nguyen T.T.M."/>
            <person name="Dewar K."/>
            <person name="Conant G."/>
            <person name="Drula E."/>
            <person name="Henrissat B."/>
            <person name="Hansel C."/>
            <person name="Singer S."/>
            <person name="Hutchinson M.I."/>
            <person name="de Vries R.P."/>
            <person name="Natvig D.O."/>
            <person name="Powell A.J."/>
            <person name="Tsang A."/>
            <person name="Grigoriev I.V."/>
        </authorList>
    </citation>
    <scope>NUCLEOTIDE SEQUENCE [LARGE SCALE GENOMIC DNA]</scope>
    <source>
        <strain evidence="2 3">ATCC 24622</strain>
    </source>
</reference>
<accession>A0ABR3XQ38</accession>
<organism evidence="2 3">
    <name type="scientific">Phialemonium thermophilum</name>
    <dbReference type="NCBI Taxonomy" id="223376"/>
    <lineage>
        <taxon>Eukaryota</taxon>
        <taxon>Fungi</taxon>
        <taxon>Dikarya</taxon>
        <taxon>Ascomycota</taxon>
        <taxon>Pezizomycotina</taxon>
        <taxon>Sordariomycetes</taxon>
        <taxon>Sordariomycetidae</taxon>
        <taxon>Cephalothecales</taxon>
        <taxon>Cephalothecaceae</taxon>
        <taxon>Phialemonium</taxon>
    </lineage>
</organism>
<keyword evidence="1" id="KW-0812">Transmembrane</keyword>
<gene>
    <name evidence="2" type="ORF">VTK73DRAFT_8056</name>
</gene>
<dbReference type="EMBL" id="JAZHXJ010000056">
    <property type="protein sequence ID" value="KAL1878095.1"/>
    <property type="molecule type" value="Genomic_DNA"/>
</dbReference>
<name>A0ABR3XQ38_9PEZI</name>
<keyword evidence="1" id="KW-1133">Transmembrane helix</keyword>
<comment type="caution">
    <text evidence="2">The sequence shown here is derived from an EMBL/GenBank/DDBJ whole genome shotgun (WGS) entry which is preliminary data.</text>
</comment>
<sequence>MWVTSANAGLMAGAWYYRGDDGPFYLNGVRTQIAMVSVGVVFAVIQEGIYTCHNRRVAWRKHVSAQDEDAEIYVP</sequence>
<keyword evidence="3" id="KW-1185">Reference proteome</keyword>
<keyword evidence="1" id="KW-0472">Membrane</keyword>
<evidence type="ECO:0000313" key="2">
    <source>
        <dbReference type="EMBL" id="KAL1878095.1"/>
    </source>
</evidence>
<proteinExistence type="predicted"/>
<dbReference type="Proteomes" id="UP001586593">
    <property type="component" value="Unassembled WGS sequence"/>
</dbReference>